<feature type="transmembrane region" description="Helical" evidence="1">
    <location>
        <begin position="14"/>
        <end position="33"/>
    </location>
</feature>
<evidence type="ECO:0000313" key="2">
    <source>
        <dbReference type="EMBL" id="KAJ4468049.1"/>
    </source>
</evidence>
<comment type="caution">
    <text evidence="2">The sequence shown here is derived from an EMBL/GenBank/DDBJ whole genome shotgun (WGS) entry which is preliminary data.</text>
</comment>
<dbReference type="EMBL" id="JANVFT010000103">
    <property type="protein sequence ID" value="KAJ4468049.1"/>
    <property type="molecule type" value="Genomic_DNA"/>
</dbReference>
<evidence type="ECO:0008006" key="4">
    <source>
        <dbReference type="Google" id="ProtNLM"/>
    </source>
</evidence>
<evidence type="ECO:0000313" key="3">
    <source>
        <dbReference type="Proteomes" id="UP001150217"/>
    </source>
</evidence>
<dbReference type="Proteomes" id="UP001150217">
    <property type="component" value="Unassembled WGS sequence"/>
</dbReference>
<gene>
    <name evidence="2" type="ORF">C8R41DRAFT_854816</name>
</gene>
<name>A0ABQ8V1P4_9AGAR</name>
<evidence type="ECO:0000256" key="1">
    <source>
        <dbReference type="SAM" id="Phobius"/>
    </source>
</evidence>
<reference evidence="2" key="1">
    <citation type="submission" date="2022-08" db="EMBL/GenBank/DDBJ databases">
        <title>A Global Phylogenomic Analysis of the Shiitake Genus Lentinula.</title>
        <authorList>
            <consortium name="DOE Joint Genome Institute"/>
            <person name="Sierra-Patev S."/>
            <person name="Min B."/>
            <person name="Naranjo-Ortiz M."/>
            <person name="Looney B."/>
            <person name="Konkel Z."/>
            <person name="Slot J.C."/>
            <person name="Sakamoto Y."/>
            <person name="Steenwyk J.L."/>
            <person name="Rokas A."/>
            <person name="Carro J."/>
            <person name="Camarero S."/>
            <person name="Ferreira P."/>
            <person name="Molpeceres G."/>
            <person name="Ruiz-Duenas F.J."/>
            <person name="Serrano A."/>
            <person name="Henrissat B."/>
            <person name="Drula E."/>
            <person name="Hughes K.W."/>
            <person name="Mata J.L."/>
            <person name="Ishikawa N.K."/>
            <person name="Vargas-Isla R."/>
            <person name="Ushijima S."/>
            <person name="Smith C.A."/>
            <person name="Ahrendt S."/>
            <person name="Andreopoulos W."/>
            <person name="He G."/>
            <person name="Labutti K."/>
            <person name="Lipzen A."/>
            <person name="Ng V."/>
            <person name="Riley R."/>
            <person name="Sandor L."/>
            <person name="Barry K."/>
            <person name="Martinez A.T."/>
            <person name="Xiao Y."/>
            <person name="Gibbons J.G."/>
            <person name="Terashima K."/>
            <person name="Grigoriev I.V."/>
            <person name="Hibbett D.S."/>
        </authorList>
    </citation>
    <scope>NUCLEOTIDE SEQUENCE</scope>
    <source>
        <strain evidence="2">RHP3577 ss4</strain>
    </source>
</reference>
<keyword evidence="3" id="KW-1185">Reference proteome</keyword>
<protein>
    <recommendedName>
        <fullName evidence="4">Secreted protein</fullName>
    </recommendedName>
</protein>
<proteinExistence type="predicted"/>
<keyword evidence="1" id="KW-0812">Transmembrane</keyword>
<organism evidence="2 3">
    <name type="scientific">Lentinula lateritia</name>
    <dbReference type="NCBI Taxonomy" id="40482"/>
    <lineage>
        <taxon>Eukaryota</taxon>
        <taxon>Fungi</taxon>
        <taxon>Dikarya</taxon>
        <taxon>Basidiomycota</taxon>
        <taxon>Agaricomycotina</taxon>
        <taxon>Agaricomycetes</taxon>
        <taxon>Agaricomycetidae</taxon>
        <taxon>Agaricales</taxon>
        <taxon>Marasmiineae</taxon>
        <taxon>Omphalotaceae</taxon>
        <taxon>Lentinula</taxon>
    </lineage>
</organism>
<accession>A0ABQ8V1P4</accession>
<sequence>MKRICVAWGDQKSITIRVVLVLLLGGWVVKCFWCSGSRYGRESDSHNAAHRRFYIQRSLVIKPSIERIALGLPSTFTYQLSTTYQPTNTRALEQQQVHLYLL</sequence>
<keyword evidence="1" id="KW-1133">Transmembrane helix</keyword>
<keyword evidence="1" id="KW-0472">Membrane</keyword>